<dbReference type="SUPFAM" id="SSF46689">
    <property type="entry name" value="Homeodomain-like"/>
    <property type="match status" value="1"/>
</dbReference>
<dbReference type="InterPro" id="IPR003313">
    <property type="entry name" value="AraC-bd"/>
</dbReference>
<evidence type="ECO:0000256" key="3">
    <source>
        <dbReference type="ARBA" id="ARBA00023125"/>
    </source>
</evidence>
<evidence type="ECO:0000313" key="8">
    <source>
        <dbReference type="Proteomes" id="UP000642180"/>
    </source>
</evidence>
<dbReference type="InterPro" id="IPR018062">
    <property type="entry name" value="HTH_AraC-typ_CS"/>
</dbReference>
<dbReference type="InterPro" id="IPR018060">
    <property type="entry name" value="HTH_AraC"/>
</dbReference>
<keyword evidence="4" id="KW-0010">Activator</keyword>
<keyword evidence="1" id="KW-0678">Repressor</keyword>
<dbReference type="GO" id="GO:0043565">
    <property type="term" value="F:sequence-specific DNA binding"/>
    <property type="evidence" value="ECO:0007669"/>
    <property type="project" value="InterPro"/>
</dbReference>
<reference evidence="8" key="1">
    <citation type="journal article" date="2019" name="Int. J. Syst. Evol. Microbiol.">
        <title>The Global Catalogue of Microorganisms (GCM) 10K type strain sequencing project: providing services to taxonomists for standard genome sequencing and annotation.</title>
        <authorList>
            <consortium name="The Broad Institute Genomics Platform"/>
            <consortium name="The Broad Institute Genome Sequencing Center for Infectious Disease"/>
            <person name="Wu L."/>
            <person name="Ma J."/>
        </authorList>
    </citation>
    <scope>NUCLEOTIDE SEQUENCE [LARGE SCALE GENOMIC DNA]</scope>
    <source>
        <strain evidence="8">CCM 2767</strain>
    </source>
</reference>
<evidence type="ECO:0000259" key="6">
    <source>
        <dbReference type="PROSITE" id="PS01124"/>
    </source>
</evidence>
<dbReference type="InterPro" id="IPR020449">
    <property type="entry name" value="Tscrpt_reg_AraC-type_HTH"/>
</dbReference>
<dbReference type="Pfam" id="PF12833">
    <property type="entry name" value="HTH_18"/>
    <property type="match status" value="1"/>
</dbReference>
<dbReference type="InterPro" id="IPR011051">
    <property type="entry name" value="RmlC_Cupin_sf"/>
</dbReference>
<evidence type="ECO:0000256" key="4">
    <source>
        <dbReference type="ARBA" id="ARBA00023159"/>
    </source>
</evidence>
<keyword evidence="2" id="KW-0805">Transcription regulation</keyword>
<evidence type="ECO:0000256" key="2">
    <source>
        <dbReference type="ARBA" id="ARBA00023015"/>
    </source>
</evidence>
<dbReference type="AlphaFoldDB" id="A0A8J3ASR1"/>
<evidence type="ECO:0000313" key="7">
    <source>
        <dbReference type="EMBL" id="GGI19400.1"/>
    </source>
</evidence>
<dbReference type="CDD" id="cd06124">
    <property type="entry name" value="cupin_NimR-like_N"/>
    <property type="match status" value="1"/>
</dbReference>
<gene>
    <name evidence="7" type="ORF">GCM10008066_18890</name>
</gene>
<keyword evidence="3" id="KW-0238">DNA-binding</keyword>
<dbReference type="Proteomes" id="UP000642180">
    <property type="component" value="Unassembled WGS sequence"/>
</dbReference>
<dbReference type="GO" id="GO:0003700">
    <property type="term" value="F:DNA-binding transcription factor activity"/>
    <property type="evidence" value="ECO:0007669"/>
    <property type="project" value="InterPro"/>
</dbReference>
<dbReference type="PRINTS" id="PR00032">
    <property type="entry name" value="HTHARAC"/>
</dbReference>
<comment type="caution">
    <text evidence="7">The sequence shown here is derived from an EMBL/GenBank/DDBJ whole genome shotgun (WGS) entry which is preliminary data.</text>
</comment>
<sequence>MQLPEDVLTPASPIRAVAVDYVDKHVIAPHSHRCAQLLYAIHGVMRVEAEGGVWVVPPTRGVWLQPDVIHQIRMCGDVHMRTVFVAPDAVPHQQLRSCVLEVTPLMRELIVAAVDADFHDQESSRNWHLTQLLLQELRLVPVLPLYLPLPHDKRLRSFCVALMRAPDSTLTLDEWAARLHMSIRTLHRLFQNETGMRLGEWRRQARLLQALEQLAGGAKVLDVALDHGYKSQSAFAAMFRRQFGMPPSAFYK</sequence>
<accession>A0A8J3ASR1</accession>
<dbReference type="EMBL" id="BMDI01000001">
    <property type="protein sequence ID" value="GGI19400.1"/>
    <property type="molecule type" value="Genomic_DNA"/>
</dbReference>
<protein>
    <submittedName>
        <fullName evidence="7">Transcriptional regulator</fullName>
    </submittedName>
</protein>
<dbReference type="Gene3D" id="1.10.10.60">
    <property type="entry name" value="Homeodomain-like"/>
    <property type="match status" value="1"/>
</dbReference>
<dbReference type="PROSITE" id="PS01124">
    <property type="entry name" value="HTH_ARAC_FAMILY_2"/>
    <property type="match status" value="1"/>
</dbReference>
<dbReference type="RefSeq" id="WP_188380980.1">
    <property type="nucleotide sequence ID" value="NZ_BMDI01000001.1"/>
</dbReference>
<dbReference type="Gene3D" id="2.60.120.10">
    <property type="entry name" value="Jelly Rolls"/>
    <property type="match status" value="1"/>
</dbReference>
<dbReference type="Pfam" id="PF02311">
    <property type="entry name" value="AraC_binding"/>
    <property type="match status" value="1"/>
</dbReference>
<dbReference type="PROSITE" id="PS00041">
    <property type="entry name" value="HTH_ARAC_FAMILY_1"/>
    <property type="match status" value="1"/>
</dbReference>
<dbReference type="SMART" id="SM00342">
    <property type="entry name" value="HTH_ARAC"/>
    <property type="match status" value="1"/>
</dbReference>
<proteinExistence type="predicted"/>
<dbReference type="PANTHER" id="PTHR11019:SF159">
    <property type="entry name" value="TRANSCRIPTIONAL REGULATOR-RELATED"/>
    <property type="match status" value="1"/>
</dbReference>
<feature type="domain" description="HTH araC/xylS-type" evidence="6">
    <location>
        <begin position="153"/>
        <end position="252"/>
    </location>
</feature>
<keyword evidence="8" id="KW-1185">Reference proteome</keyword>
<keyword evidence="5" id="KW-0804">Transcription</keyword>
<dbReference type="PANTHER" id="PTHR11019">
    <property type="entry name" value="HTH-TYPE TRANSCRIPTIONAL REGULATOR NIMR"/>
    <property type="match status" value="1"/>
</dbReference>
<evidence type="ECO:0000256" key="5">
    <source>
        <dbReference type="ARBA" id="ARBA00023163"/>
    </source>
</evidence>
<dbReference type="SUPFAM" id="SSF51182">
    <property type="entry name" value="RmlC-like cupins"/>
    <property type="match status" value="1"/>
</dbReference>
<evidence type="ECO:0000256" key="1">
    <source>
        <dbReference type="ARBA" id="ARBA00022491"/>
    </source>
</evidence>
<name>A0A8J3ASR1_9BURK</name>
<dbReference type="InterPro" id="IPR009057">
    <property type="entry name" value="Homeodomain-like_sf"/>
</dbReference>
<organism evidence="7 8">
    <name type="scientific">Oxalicibacterium faecigallinarum</name>
    <dbReference type="NCBI Taxonomy" id="573741"/>
    <lineage>
        <taxon>Bacteria</taxon>
        <taxon>Pseudomonadati</taxon>
        <taxon>Pseudomonadota</taxon>
        <taxon>Betaproteobacteria</taxon>
        <taxon>Burkholderiales</taxon>
        <taxon>Oxalobacteraceae</taxon>
        <taxon>Oxalicibacterium</taxon>
    </lineage>
</organism>
<dbReference type="InterPro" id="IPR014710">
    <property type="entry name" value="RmlC-like_jellyroll"/>
</dbReference>
<dbReference type="FunFam" id="1.10.10.60:FF:000132">
    <property type="entry name" value="AraC family transcriptional regulator"/>
    <property type="match status" value="1"/>
</dbReference>